<evidence type="ECO:0000313" key="4">
    <source>
        <dbReference type="Proteomes" id="UP000710849"/>
    </source>
</evidence>
<feature type="region of interest" description="Disordered" evidence="1">
    <location>
        <begin position="389"/>
        <end position="440"/>
    </location>
</feature>
<reference evidence="3 4" key="1">
    <citation type="journal article" date="2020" name="Genome Biol. Evol.">
        <title>Comparative genomics of Sclerotiniaceae.</title>
        <authorList>
            <person name="Valero Jimenez C.A."/>
            <person name="Steentjes M."/>
            <person name="Scholten O.E."/>
            <person name="Van Kan J.A.L."/>
        </authorList>
    </citation>
    <scope>NUCLEOTIDE SEQUENCE [LARGE SCALE GENOMIC DNA]</scope>
    <source>
        <strain evidence="3 4">MUCL 94</strain>
    </source>
</reference>
<gene>
    <name evidence="3" type="ORF">EAE97_009981</name>
</gene>
<dbReference type="RefSeq" id="XP_038728542.1">
    <property type="nucleotide sequence ID" value="XM_038880496.1"/>
</dbReference>
<comment type="caution">
    <text evidence="3">The sequence shown here is derived from an EMBL/GenBank/DDBJ whole genome shotgun (WGS) entry which is preliminary data.</text>
</comment>
<keyword evidence="2" id="KW-0812">Transmembrane</keyword>
<dbReference type="GeneID" id="62153569"/>
<evidence type="ECO:0000256" key="2">
    <source>
        <dbReference type="SAM" id="Phobius"/>
    </source>
</evidence>
<protein>
    <submittedName>
        <fullName evidence="3">Uncharacterized protein</fullName>
    </submittedName>
</protein>
<dbReference type="AlphaFoldDB" id="A0A9P5LUI6"/>
<organism evidence="3 4">
    <name type="scientific">Botrytis byssoidea</name>
    <dbReference type="NCBI Taxonomy" id="139641"/>
    <lineage>
        <taxon>Eukaryota</taxon>
        <taxon>Fungi</taxon>
        <taxon>Dikarya</taxon>
        <taxon>Ascomycota</taxon>
        <taxon>Pezizomycotina</taxon>
        <taxon>Leotiomycetes</taxon>
        <taxon>Helotiales</taxon>
        <taxon>Sclerotiniaceae</taxon>
        <taxon>Botrytis</taxon>
    </lineage>
</organism>
<name>A0A9P5LUI6_9HELO</name>
<feature type="transmembrane region" description="Helical" evidence="2">
    <location>
        <begin position="308"/>
        <end position="327"/>
    </location>
</feature>
<evidence type="ECO:0000313" key="3">
    <source>
        <dbReference type="EMBL" id="KAF7927306.1"/>
    </source>
</evidence>
<feature type="compositionally biased region" description="Polar residues" evidence="1">
    <location>
        <begin position="389"/>
        <end position="399"/>
    </location>
</feature>
<keyword evidence="4" id="KW-1185">Reference proteome</keyword>
<sequence length="440" mass="49366">MRTSRSSRHSENTSRSTRGRGSGSSRTRRHNPRPSALAPVPDIAPRKYRTWDIEIQDVAVFFAFGLRRQDVLNPDRDYGRMATGGWEALTDLMNELIAMDNYQCKPLNTELLRFRIRTSFGQRALNQLKRTSDLPTTPSRKWVRKEFLDIVLSYPTQVPKSLVLGACTSASTTPDRCWMWGGLEVQGIKKATLAIKQHNDYNNGITSSPPLPSEEFLKGPNFVPANQSASSLEIYNAFRAQEPDHRPATQQQVGQSQASAVQPYGTQQAGGFTSGYSHGHAIYPDYCTQCKENLIAIYMIIQVNSNQFILQFILVIVLSVKKIWAVLQLVKYRLFNHTVLNRLVVSQVAIHMVMQVNSNQFILQFILVIVLSIKKIRVVVQVPSQSWAMQPSTGQTSAPRSYVGQPSGGYAAVHSRGFQSGQRGQGGQDDQYYHDQGSDR</sequence>
<feature type="region of interest" description="Disordered" evidence="1">
    <location>
        <begin position="1"/>
        <end position="41"/>
    </location>
</feature>
<accession>A0A9P5LUI6</accession>
<evidence type="ECO:0000256" key="1">
    <source>
        <dbReference type="SAM" id="MobiDB-lite"/>
    </source>
</evidence>
<keyword evidence="2" id="KW-1133">Transmembrane helix</keyword>
<keyword evidence="2" id="KW-0472">Membrane</keyword>
<dbReference type="Proteomes" id="UP000710849">
    <property type="component" value="Unassembled WGS sequence"/>
</dbReference>
<feature type="compositionally biased region" description="Basic and acidic residues" evidence="1">
    <location>
        <begin position="431"/>
        <end position="440"/>
    </location>
</feature>
<dbReference type="EMBL" id="RCSW01000025">
    <property type="protein sequence ID" value="KAF7927306.1"/>
    <property type="molecule type" value="Genomic_DNA"/>
</dbReference>
<proteinExistence type="predicted"/>